<reference evidence="2" key="1">
    <citation type="journal article" date="2014" name="Int. J. Syst. Evol. Microbiol.">
        <title>Complete genome sequence of Corynebacterium casei LMG S-19264T (=DSM 44701T), isolated from a smear-ripened cheese.</title>
        <authorList>
            <consortium name="US DOE Joint Genome Institute (JGI-PGF)"/>
            <person name="Walter F."/>
            <person name="Albersmeier A."/>
            <person name="Kalinowski J."/>
            <person name="Ruckert C."/>
        </authorList>
    </citation>
    <scope>NUCLEOTIDE SEQUENCE</scope>
    <source>
        <strain evidence="2">CGMCC 1.12785</strain>
    </source>
</reference>
<dbReference type="RefSeq" id="WP_188551394.1">
    <property type="nucleotide sequence ID" value="NZ_BMFY01000012.1"/>
</dbReference>
<sequence>MRTPLPLIAVLAGGTLLAGCGLGDAPPTGVSAGSLAEAGDLSDVTLTVGGKEFTEQLILCELAAQSLESAGAEAGRECGMSGSNTVRAALEGGSIDLYWEYTGTGWINYLGETEAPSDPQELYETLAERDAENGVSWLAPSPANNTYAVAVNRENAEEFGVQTLSDYAALANEDPEAASFCGAAEFFGREDGWPGLQEAYGFELPGSATSELALGVIYNSVDNADPCNFGEVFATDGRNAALDLVVLEDDQQFFTAYNPSVSVRSEVLEQTPQIADVLAPVSEALDDDTLQALNARVDVDGDTPEQVVTDWLRENGFIGD</sequence>
<dbReference type="Pfam" id="PF04069">
    <property type="entry name" value="OpuAC"/>
    <property type="match status" value="1"/>
</dbReference>
<dbReference type="InterPro" id="IPR007210">
    <property type="entry name" value="ABC_Gly_betaine_transp_sub-bd"/>
</dbReference>
<dbReference type="CDD" id="cd13611">
    <property type="entry name" value="PBP2_YehZ"/>
    <property type="match status" value="1"/>
</dbReference>
<dbReference type="Gene3D" id="3.40.190.120">
    <property type="entry name" value="Osmoprotection protein (prox), domain 2"/>
    <property type="match status" value="1"/>
</dbReference>
<evidence type="ECO:0000313" key="2">
    <source>
        <dbReference type="EMBL" id="GGA22336.1"/>
    </source>
</evidence>
<proteinExistence type="predicted"/>
<accession>A0A8J2TZU2</accession>
<dbReference type="GO" id="GO:0022857">
    <property type="term" value="F:transmembrane transporter activity"/>
    <property type="evidence" value="ECO:0007669"/>
    <property type="project" value="InterPro"/>
</dbReference>
<gene>
    <name evidence="2" type="ORF">GCM10011333_26750</name>
</gene>
<dbReference type="Proteomes" id="UP000616114">
    <property type="component" value="Unassembled WGS sequence"/>
</dbReference>
<reference evidence="2" key="2">
    <citation type="submission" date="2020-09" db="EMBL/GenBank/DDBJ databases">
        <authorList>
            <person name="Sun Q."/>
            <person name="Zhou Y."/>
        </authorList>
    </citation>
    <scope>NUCLEOTIDE SEQUENCE</scope>
    <source>
        <strain evidence="2">CGMCC 1.12785</strain>
    </source>
</reference>
<dbReference type="GO" id="GO:0043190">
    <property type="term" value="C:ATP-binding cassette (ABC) transporter complex"/>
    <property type="evidence" value="ECO:0007669"/>
    <property type="project" value="InterPro"/>
</dbReference>
<name>A0A8J2TZU2_9MICO</name>
<dbReference type="Gene3D" id="3.40.190.10">
    <property type="entry name" value="Periplasmic binding protein-like II"/>
    <property type="match status" value="1"/>
</dbReference>
<protein>
    <submittedName>
        <fullName evidence="2">Glycine/betaine ABC transporter substrate-binding protein</fullName>
    </submittedName>
</protein>
<dbReference type="AlphaFoldDB" id="A0A8J2TZU2"/>
<dbReference type="EMBL" id="BMFY01000012">
    <property type="protein sequence ID" value="GGA22336.1"/>
    <property type="molecule type" value="Genomic_DNA"/>
</dbReference>
<organism evidence="2 3">
    <name type="scientific">Sediminivirga luteola</name>
    <dbReference type="NCBI Taxonomy" id="1774748"/>
    <lineage>
        <taxon>Bacteria</taxon>
        <taxon>Bacillati</taxon>
        <taxon>Actinomycetota</taxon>
        <taxon>Actinomycetes</taxon>
        <taxon>Micrococcales</taxon>
        <taxon>Brevibacteriaceae</taxon>
        <taxon>Sediminivirga</taxon>
    </lineage>
</organism>
<dbReference type="SUPFAM" id="SSF53850">
    <property type="entry name" value="Periplasmic binding protein-like II"/>
    <property type="match status" value="1"/>
</dbReference>
<feature type="domain" description="ABC-type glycine betaine transport system substrate-binding" evidence="1">
    <location>
        <begin position="45"/>
        <end position="314"/>
    </location>
</feature>
<evidence type="ECO:0000313" key="3">
    <source>
        <dbReference type="Proteomes" id="UP000616114"/>
    </source>
</evidence>
<evidence type="ECO:0000259" key="1">
    <source>
        <dbReference type="Pfam" id="PF04069"/>
    </source>
</evidence>
<keyword evidence="3" id="KW-1185">Reference proteome</keyword>
<comment type="caution">
    <text evidence="2">The sequence shown here is derived from an EMBL/GenBank/DDBJ whole genome shotgun (WGS) entry which is preliminary data.</text>
</comment>
<dbReference type="PROSITE" id="PS51257">
    <property type="entry name" value="PROKAR_LIPOPROTEIN"/>
    <property type="match status" value="1"/>
</dbReference>